<dbReference type="GO" id="GO:0008270">
    <property type="term" value="F:zinc ion binding"/>
    <property type="evidence" value="ECO:0007669"/>
    <property type="project" value="TreeGrafter"/>
</dbReference>
<dbReference type="InterPro" id="IPR043135">
    <property type="entry name" value="Fur_C"/>
</dbReference>
<organism evidence="8 9">
    <name type="scientific">Candidatus Thermokryptus mobilis</name>
    <dbReference type="NCBI Taxonomy" id="1643428"/>
    <lineage>
        <taxon>Bacteria</taxon>
        <taxon>Pseudomonadati</taxon>
        <taxon>Candidatus Kryptoniota</taxon>
        <taxon>Candidatus Thermokryptus</taxon>
    </lineage>
</organism>
<dbReference type="PANTHER" id="PTHR33202:SF7">
    <property type="entry name" value="FERRIC UPTAKE REGULATION PROTEIN"/>
    <property type="match status" value="1"/>
</dbReference>
<dbReference type="CDD" id="cd07153">
    <property type="entry name" value="Fur_like"/>
    <property type="match status" value="1"/>
</dbReference>
<dbReference type="GO" id="GO:0003700">
    <property type="term" value="F:DNA-binding transcription factor activity"/>
    <property type="evidence" value="ECO:0007669"/>
    <property type="project" value="InterPro"/>
</dbReference>
<dbReference type="PANTHER" id="PTHR33202">
    <property type="entry name" value="ZINC UPTAKE REGULATION PROTEIN"/>
    <property type="match status" value="1"/>
</dbReference>
<dbReference type="RefSeq" id="WP_140945058.1">
    <property type="nucleotide sequence ID" value="NZ_FAOO01000008.1"/>
</dbReference>
<feature type="binding site" evidence="7">
    <location>
        <position position="83"/>
    </location>
    <ligand>
        <name>Zn(2+)</name>
        <dbReference type="ChEBI" id="CHEBI:29105"/>
    </ligand>
</feature>
<dbReference type="Gene3D" id="1.10.10.10">
    <property type="entry name" value="Winged helix-like DNA-binding domain superfamily/Winged helix DNA-binding domain"/>
    <property type="match status" value="1"/>
</dbReference>
<comment type="similarity">
    <text evidence="1">Belongs to the Fur family.</text>
</comment>
<evidence type="ECO:0000313" key="9">
    <source>
        <dbReference type="Proteomes" id="UP000320623"/>
    </source>
</evidence>
<dbReference type="SUPFAM" id="SSF46785">
    <property type="entry name" value="Winged helix' DNA-binding domain"/>
    <property type="match status" value="1"/>
</dbReference>
<keyword evidence="2" id="KW-0678">Repressor</keyword>
<evidence type="ECO:0000313" key="8">
    <source>
        <dbReference type="EMBL" id="CUU05726.1"/>
    </source>
</evidence>
<feature type="binding site" evidence="7">
    <location>
        <position position="123"/>
    </location>
    <ligand>
        <name>Zn(2+)</name>
        <dbReference type="ChEBI" id="CHEBI:29105"/>
    </ligand>
</feature>
<dbReference type="Gene3D" id="3.30.1490.190">
    <property type="match status" value="1"/>
</dbReference>
<feature type="binding site" evidence="7">
    <location>
        <position position="86"/>
    </location>
    <ligand>
        <name>Zn(2+)</name>
        <dbReference type="ChEBI" id="CHEBI:29105"/>
    </ligand>
</feature>
<evidence type="ECO:0000256" key="3">
    <source>
        <dbReference type="ARBA" id="ARBA00022833"/>
    </source>
</evidence>
<keyword evidence="7" id="KW-0479">Metal-binding</keyword>
<evidence type="ECO:0000256" key="6">
    <source>
        <dbReference type="ARBA" id="ARBA00023163"/>
    </source>
</evidence>
<dbReference type="Proteomes" id="UP000320623">
    <property type="component" value="Unassembled WGS sequence"/>
</dbReference>
<name>A0A0S4N3E7_9BACT</name>
<evidence type="ECO:0000256" key="2">
    <source>
        <dbReference type="ARBA" id="ARBA00022491"/>
    </source>
</evidence>
<evidence type="ECO:0000256" key="7">
    <source>
        <dbReference type="PIRSR" id="PIRSR602481-1"/>
    </source>
</evidence>
<evidence type="ECO:0000256" key="5">
    <source>
        <dbReference type="ARBA" id="ARBA00023125"/>
    </source>
</evidence>
<dbReference type="EMBL" id="FAOO01000008">
    <property type="protein sequence ID" value="CUU05726.1"/>
    <property type="molecule type" value="Genomic_DNA"/>
</dbReference>
<gene>
    <name evidence="8" type="ORF">JGI1_01315</name>
</gene>
<dbReference type="InterPro" id="IPR036390">
    <property type="entry name" value="WH_DNA-bd_sf"/>
</dbReference>
<dbReference type="AlphaFoldDB" id="A0A0S4N3E7"/>
<reference evidence="9" key="1">
    <citation type="submission" date="2015-11" db="EMBL/GenBank/DDBJ databases">
        <authorList>
            <person name="Varghese N."/>
        </authorList>
    </citation>
    <scope>NUCLEOTIDE SEQUENCE [LARGE SCALE GENOMIC DNA]</scope>
</reference>
<dbReference type="InterPro" id="IPR002481">
    <property type="entry name" value="FUR"/>
</dbReference>
<dbReference type="GO" id="GO:1900376">
    <property type="term" value="P:regulation of secondary metabolite biosynthetic process"/>
    <property type="evidence" value="ECO:0007669"/>
    <property type="project" value="TreeGrafter"/>
</dbReference>
<comment type="cofactor">
    <cofactor evidence="7">
        <name>Zn(2+)</name>
        <dbReference type="ChEBI" id="CHEBI:29105"/>
    </cofactor>
    <text evidence="7">Binds 1 zinc ion per subunit.</text>
</comment>
<dbReference type="OrthoDB" id="8659436at2"/>
<feature type="binding site" evidence="7">
    <location>
        <position position="126"/>
    </location>
    <ligand>
        <name>Zn(2+)</name>
        <dbReference type="ChEBI" id="CHEBI:29105"/>
    </ligand>
</feature>
<sequence length="132" mass="15007">MANRRGSKQREAILRILRDTNIHPTADWIYMEVKKVIPNISLGTVYRNLNLLRDEGLIREVVIQGSASARYDANLEPHHHFVCVGCNSVYDLPSRGGNLNIDELLVGRNFKVKFVKVDIFGLCDKCQAKDLQ</sequence>
<dbReference type="GO" id="GO:0045892">
    <property type="term" value="P:negative regulation of DNA-templated transcription"/>
    <property type="evidence" value="ECO:0007669"/>
    <property type="project" value="TreeGrafter"/>
</dbReference>
<dbReference type="Pfam" id="PF01475">
    <property type="entry name" value="FUR"/>
    <property type="match status" value="1"/>
</dbReference>
<evidence type="ECO:0000256" key="4">
    <source>
        <dbReference type="ARBA" id="ARBA00023015"/>
    </source>
</evidence>
<dbReference type="GO" id="GO:0000976">
    <property type="term" value="F:transcription cis-regulatory region binding"/>
    <property type="evidence" value="ECO:0007669"/>
    <property type="project" value="TreeGrafter"/>
</dbReference>
<keyword evidence="3 7" id="KW-0862">Zinc</keyword>
<keyword evidence="9" id="KW-1185">Reference proteome</keyword>
<protein>
    <submittedName>
        <fullName evidence="8">Fur family transcriptional regulator, ferric uptake regulator</fullName>
    </submittedName>
</protein>
<proteinExistence type="inferred from homology"/>
<evidence type="ECO:0000256" key="1">
    <source>
        <dbReference type="ARBA" id="ARBA00007957"/>
    </source>
</evidence>
<keyword evidence="5" id="KW-0238">DNA-binding</keyword>
<keyword evidence="6" id="KW-0804">Transcription</keyword>
<dbReference type="STRING" id="1643428.GCA_001442855_01287"/>
<keyword evidence="4" id="KW-0805">Transcription regulation</keyword>
<dbReference type="InterPro" id="IPR036388">
    <property type="entry name" value="WH-like_DNA-bd_sf"/>
</dbReference>
<accession>A0A0S4N3E7</accession>